<dbReference type="SMART" id="SM00257">
    <property type="entry name" value="LysM"/>
    <property type="match status" value="1"/>
</dbReference>
<accession>A0ABQ3N211</accession>
<evidence type="ECO:0000313" key="3">
    <source>
        <dbReference type="EMBL" id="GHH98146.1"/>
    </source>
</evidence>
<dbReference type="InterPro" id="IPR018392">
    <property type="entry name" value="LysM"/>
</dbReference>
<evidence type="ECO:0000256" key="1">
    <source>
        <dbReference type="SAM" id="Phobius"/>
    </source>
</evidence>
<dbReference type="Pfam" id="PF01551">
    <property type="entry name" value="Peptidase_M23"/>
    <property type="match status" value="1"/>
</dbReference>
<dbReference type="EMBL" id="BNDS01000006">
    <property type="protein sequence ID" value="GHH98146.1"/>
    <property type="molecule type" value="Genomic_DNA"/>
</dbReference>
<dbReference type="PANTHER" id="PTHR21666:SF270">
    <property type="entry name" value="MUREIN HYDROLASE ACTIVATOR ENVC"/>
    <property type="match status" value="1"/>
</dbReference>
<dbReference type="CDD" id="cd00118">
    <property type="entry name" value="LysM"/>
    <property type="match status" value="1"/>
</dbReference>
<dbReference type="InterPro" id="IPR016047">
    <property type="entry name" value="M23ase_b-sheet_dom"/>
</dbReference>
<dbReference type="PANTHER" id="PTHR21666">
    <property type="entry name" value="PEPTIDASE-RELATED"/>
    <property type="match status" value="1"/>
</dbReference>
<keyword evidence="1" id="KW-0472">Membrane</keyword>
<dbReference type="Gene3D" id="2.70.70.10">
    <property type="entry name" value="Glucose Permease (Domain IIA)"/>
    <property type="match status" value="1"/>
</dbReference>
<feature type="domain" description="LysM" evidence="2">
    <location>
        <begin position="225"/>
        <end position="268"/>
    </location>
</feature>
<protein>
    <submittedName>
        <fullName evidence="3">Peptidase M23</fullName>
    </submittedName>
</protein>
<gene>
    <name evidence="3" type="ORF">AM1BK_16890</name>
</gene>
<dbReference type="CDD" id="cd12797">
    <property type="entry name" value="M23_peptidase"/>
    <property type="match status" value="1"/>
</dbReference>
<keyword evidence="4" id="KW-1185">Reference proteome</keyword>
<keyword evidence="1" id="KW-0812">Transmembrane</keyword>
<dbReference type="Proteomes" id="UP000637074">
    <property type="component" value="Unassembled WGS sequence"/>
</dbReference>
<dbReference type="Gene3D" id="3.10.350.10">
    <property type="entry name" value="LysM domain"/>
    <property type="match status" value="1"/>
</dbReference>
<dbReference type="InterPro" id="IPR011055">
    <property type="entry name" value="Dup_hybrid_motif"/>
</dbReference>
<dbReference type="InterPro" id="IPR050570">
    <property type="entry name" value="Cell_wall_metabolism_enzyme"/>
</dbReference>
<feature type="transmembrane region" description="Helical" evidence="1">
    <location>
        <begin position="25"/>
        <end position="46"/>
    </location>
</feature>
<dbReference type="SUPFAM" id="SSF54106">
    <property type="entry name" value="LysM domain"/>
    <property type="match status" value="1"/>
</dbReference>
<evidence type="ECO:0000313" key="4">
    <source>
        <dbReference type="Proteomes" id="UP000637074"/>
    </source>
</evidence>
<dbReference type="PROSITE" id="PS51782">
    <property type="entry name" value="LYSM"/>
    <property type="match status" value="1"/>
</dbReference>
<dbReference type="Pfam" id="PF01476">
    <property type="entry name" value="LysM"/>
    <property type="match status" value="1"/>
</dbReference>
<keyword evidence="1" id="KW-1133">Transmembrane helix</keyword>
<dbReference type="InterPro" id="IPR036779">
    <property type="entry name" value="LysM_dom_sf"/>
</dbReference>
<proteinExistence type="predicted"/>
<sequence>MNHRTYREEESNDFKEEKGKKMRDYIRRFLIAIIMALCVSLLFLGGKHSQAAGLPNSAGNPHWIWPSDGVVSDTFGTRMEKHKGIDIAGGIGAPILAVEDGIVEKSYFSDTYGNVIFIKHPKNFVTVYAHLNKRSVQEGQKIKQGNVIGMMGKTGQATGTHLHFEVHQMEWRYDKKYAIDPEKLLGKTEVGEFVRGGVASNGVIAVSSPIREQNQKASAKPVINGKYIVRQGDTLYSIALKQNLTVARIKEINHLTSDLIVPKQVLLVK</sequence>
<name>A0ABQ3N211_9BACI</name>
<organism evidence="3 4">
    <name type="scientific">Neobacillus kokaensis</name>
    <dbReference type="NCBI Taxonomy" id="2759023"/>
    <lineage>
        <taxon>Bacteria</taxon>
        <taxon>Bacillati</taxon>
        <taxon>Bacillota</taxon>
        <taxon>Bacilli</taxon>
        <taxon>Bacillales</taxon>
        <taxon>Bacillaceae</taxon>
        <taxon>Neobacillus</taxon>
    </lineage>
</organism>
<dbReference type="SUPFAM" id="SSF51261">
    <property type="entry name" value="Duplicated hybrid motif"/>
    <property type="match status" value="1"/>
</dbReference>
<reference evidence="3 4" key="1">
    <citation type="journal article" date="2022" name="Int. J. Syst. Evol. Microbiol.">
        <title>Neobacillus kokaensis sp. nov., isolated from soil.</title>
        <authorList>
            <person name="Yuki K."/>
            <person name="Matsubara H."/>
            <person name="Yamaguchi S."/>
        </authorList>
    </citation>
    <scope>NUCLEOTIDE SEQUENCE [LARGE SCALE GENOMIC DNA]</scope>
    <source>
        <strain evidence="3 4">LOB 377</strain>
    </source>
</reference>
<evidence type="ECO:0000259" key="2">
    <source>
        <dbReference type="PROSITE" id="PS51782"/>
    </source>
</evidence>
<comment type="caution">
    <text evidence="3">The sequence shown here is derived from an EMBL/GenBank/DDBJ whole genome shotgun (WGS) entry which is preliminary data.</text>
</comment>